<dbReference type="InterPro" id="IPR005488">
    <property type="entry name" value="Etherase_MurQ"/>
</dbReference>
<dbReference type="GO" id="GO:0016803">
    <property type="term" value="F:ether hydrolase activity"/>
    <property type="evidence" value="ECO:0007669"/>
    <property type="project" value="TreeGrafter"/>
</dbReference>
<dbReference type="GO" id="GO:0097367">
    <property type="term" value="F:carbohydrate derivative binding"/>
    <property type="evidence" value="ECO:0007669"/>
    <property type="project" value="InterPro"/>
</dbReference>
<dbReference type="GO" id="GO:0046348">
    <property type="term" value="P:amino sugar catabolic process"/>
    <property type="evidence" value="ECO:0007669"/>
    <property type="project" value="InterPro"/>
</dbReference>
<gene>
    <name evidence="4" type="ORF">Rumeso_01658</name>
</gene>
<dbReference type="OrthoDB" id="9813395at2"/>
<dbReference type="InterPro" id="IPR040190">
    <property type="entry name" value="MURQ/GCKR"/>
</dbReference>
<evidence type="ECO:0000256" key="1">
    <source>
        <dbReference type="ARBA" id="ARBA00023239"/>
    </source>
</evidence>
<dbReference type="NCBIfam" id="NF009222">
    <property type="entry name" value="PRK12570.1"/>
    <property type="match status" value="1"/>
</dbReference>
<comment type="caution">
    <text evidence="4">The sequence shown here is derived from an EMBL/GenBank/DDBJ whole genome shotgun (WGS) entry which is preliminary data.</text>
</comment>
<dbReference type="GO" id="GO:0009254">
    <property type="term" value="P:peptidoglycan turnover"/>
    <property type="evidence" value="ECO:0007669"/>
    <property type="project" value="TreeGrafter"/>
</dbReference>
<dbReference type="AlphaFoldDB" id="A0A017HQV3"/>
<dbReference type="GO" id="GO:0016835">
    <property type="term" value="F:carbon-oxygen lyase activity"/>
    <property type="evidence" value="ECO:0007669"/>
    <property type="project" value="InterPro"/>
</dbReference>
<evidence type="ECO:0000313" key="4">
    <source>
        <dbReference type="EMBL" id="EYD76700.1"/>
    </source>
</evidence>
<evidence type="ECO:0000313" key="5">
    <source>
        <dbReference type="Proteomes" id="UP000019666"/>
    </source>
</evidence>
<protein>
    <submittedName>
        <fullName evidence="4">N-acetylmuramic acid 6-phosphate etherase</fullName>
    </submittedName>
</protein>
<dbReference type="HOGENOM" id="CLU_049049_1_1_5"/>
<evidence type="ECO:0000256" key="2">
    <source>
        <dbReference type="ARBA" id="ARBA00023277"/>
    </source>
</evidence>
<dbReference type="PROSITE" id="PS01272">
    <property type="entry name" value="GCKR"/>
    <property type="match status" value="1"/>
</dbReference>
<dbReference type="PANTHER" id="PTHR10088:SF4">
    <property type="entry name" value="GLUCOKINASE REGULATORY PROTEIN"/>
    <property type="match status" value="1"/>
</dbReference>
<sequence>MPETVDPRYRDLDAWTTPEVARAIWEGQLAAAAAVGPALPVISRAVDAAAERLARGSGRLLYAGAGTSARIAVQDGTELAPTFDWPEERTAFLVAGGSDALIRSVEGAEDDADDARRQVAEAGLGADDVLIGLAASGRTPFTLAALESARAAGAYTIGVSNSASAALLTTCDAPILVDTGAEVVAGSTRMKAGTAQKVVLNMISTALMIRLGRVYRGLMVDMRPLNDKLRARAVDMVARLAACPPDAALAALDTAGWNIKRAVLIAGGTSPEDATQRLAASGGNLRTALGESA</sequence>
<dbReference type="InterPro" id="IPR005486">
    <property type="entry name" value="Glucokinase_regulatory_CS"/>
</dbReference>
<dbReference type="EMBL" id="AOSK01000041">
    <property type="protein sequence ID" value="EYD76700.1"/>
    <property type="molecule type" value="Genomic_DNA"/>
</dbReference>
<keyword evidence="2" id="KW-0119">Carbohydrate metabolism</keyword>
<reference evidence="4 5" key="1">
    <citation type="submission" date="2013-02" db="EMBL/GenBank/DDBJ databases">
        <authorList>
            <person name="Fiebig A."/>
            <person name="Goeker M."/>
            <person name="Klenk H.-P.P."/>
        </authorList>
    </citation>
    <scope>NUCLEOTIDE SEQUENCE [LARGE SCALE GENOMIC DNA]</scope>
    <source>
        <strain evidence="4 5">DSM 19309</strain>
    </source>
</reference>
<dbReference type="PATRIC" id="fig|442562.3.peg.1641"/>
<dbReference type="PROSITE" id="PS51464">
    <property type="entry name" value="SIS"/>
    <property type="match status" value="1"/>
</dbReference>
<accession>A0A017HQV3</accession>
<name>A0A017HQV3_9RHOB</name>
<dbReference type="Gene3D" id="1.10.8.1080">
    <property type="match status" value="1"/>
</dbReference>
<dbReference type="InterPro" id="IPR046348">
    <property type="entry name" value="SIS_dom_sf"/>
</dbReference>
<evidence type="ECO:0000259" key="3">
    <source>
        <dbReference type="PROSITE" id="PS51464"/>
    </source>
</evidence>
<dbReference type="Proteomes" id="UP000019666">
    <property type="component" value="Unassembled WGS sequence"/>
</dbReference>
<proteinExistence type="predicted"/>
<dbReference type="CDD" id="cd05007">
    <property type="entry name" value="SIS_Etherase"/>
    <property type="match status" value="1"/>
</dbReference>
<dbReference type="RefSeq" id="WP_037277192.1">
    <property type="nucleotide sequence ID" value="NZ_KK088521.1"/>
</dbReference>
<keyword evidence="5" id="KW-1185">Reference proteome</keyword>
<dbReference type="STRING" id="442562.Rumeso_01658"/>
<dbReference type="InterPro" id="IPR001347">
    <property type="entry name" value="SIS_dom"/>
</dbReference>
<dbReference type="Pfam" id="PF22645">
    <property type="entry name" value="GKRP_SIS_N"/>
    <property type="match status" value="1"/>
</dbReference>
<dbReference type="SUPFAM" id="SSF53697">
    <property type="entry name" value="SIS domain"/>
    <property type="match status" value="1"/>
</dbReference>
<organism evidence="4 5">
    <name type="scientific">Rubellimicrobium mesophilum DSM 19309</name>
    <dbReference type="NCBI Taxonomy" id="442562"/>
    <lineage>
        <taxon>Bacteria</taxon>
        <taxon>Pseudomonadati</taxon>
        <taxon>Pseudomonadota</taxon>
        <taxon>Alphaproteobacteria</taxon>
        <taxon>Rhodobacterales</taxon>
        <taxon>Roseobacteraceae</taxon>
        <taxon>Rubellimicrobium</taxon>
    </lineage>
</organism>
<dbReference type="NCBIfam" id="NF003915">
    <property type="entry name" value="PRK05441.1"/>
    <property type="match status" value="1"/>
</dbReference>
<keyword evidence="1" id="KW-0456">Lyase</keyword>
<dbReference type="Gene3D" id="3.40.50.10490">
    <property type="entry name" value="Glucose-6-phosphate isomerase like protein, domain 1"/>
    <property type="match status" value="1"/>
</dbReference>
<dbReference type="PANTHER" id="PTHR10088">
    <property type="entry name" value="GLUCOKINASE REGULATORY PROTEIN"/>
    <property type="match status" value="1"/>
</dbReference>
<feature type="domain" description="SIS" evidence="3">
    <location>
        <begin position="49"/>
        <end position="213"/>
    </location>
</feature>